<feature type="domain" description="DUF4440" evidence="1">
    <location>
        <begin position="28"/>
        <end position="131"/>
    </location>
</feature>
<evidence type="ECO:0000259" key="1">
    <source>
        <dbReference type="Pfam" id="PF14534"/>
    </source>
</evidence>
<reference evidence="2 3" key="1">
    <citation type="submission" date="2018-02" db="EMBL/GenBank/DDBJ databases">
        <title>Sphingobacterium KA21.</title>
        <authorList>
            <person name="Vasarhelyi B.M."/>
            <person name="Deshmukh S."/>
            <person name="Balint B."/>
            <person name="Kukolya J."/>
        </authorList>
    </citation>
    <scope>NUCLEOTIDE SEQUENCE [LARGE SCALE GENOMIC DNA]</scope>
    <source>
        <strain evidence="2 3">Ka21</strain>
    </source>
</reference>
<dbReference type="Proteomes" id="UP000618319">
    <property type="component" value="Unassembled WGS sequence"/>
</dbReference>
<evidence type="ECO:0000313" key="3">
    <source>
        <dbReference type="Proteomes" id="UP000618319"/>
    </source>
</evidence>
<sequence length="142" mass="15856">MTKSPSQIPQTTINKNMDKTEITRENVIEAENKLFSAQLVSNVDILDQLLHDDLLAVAPTGQIVTKEMDLNSHKTKTMIIEDASTEIDDIKITGDTALSIVTMTAKGKVMGAPLEGKFRYFRVWKRFDDTLKVIGASFMQLP</sequence>
<dbReference type="Pfam" id="PF14534">
    <property type="entry name" value="DUF4440"/>
    <property type="match status" value="1"/>
</dbReference>
<keyword evidence="3" id="KW-1185">Reference proteome</keyword>
<dbReference type="InterPro" id="IPR027843">
    <property type="entry name" value="DUF4440"/>
</dbReference>
<dbReference type="Gene3D" id="3.10.450.50">
    <property type="match status" value="1"/>
</dbReference>
<gene>
    <name evidence="2" type="ORF">C4F40_08770</name>
</gene>
<organism evidence="2 3">
    <name type="scientific">Sphingobacterium pedocola</name>
    <dbReference type="NCBI Taxonomy" id="2082722"/>
    <lineage>
        <taxon>Bacteria</taxon>
        <taxon>Pseudomonadati</taxon>
        <taxon>Bacteroidota</taxon>
        <taxon>Sphingobacteriia</taxon>
        <taxon>Sphingobacteriales</taxon>
        <taxon>Sphingobacteriaceae</taxon>
        <taxon>Sphingobacterium</taxon>
    </lineage>
</organism>
<evidence type="ECO:0000313" key="2">
    <source>
        <dbReference type="EMBL" id="MBE8720815.1"/>
    </source>
</evidence>
<accession>A0ABR9T673</accession>
<name>A0ABR9T673_9SPHI</name>
<proteinExistence type="predicted"/>
<protein>
    <submittedName>
        <fullName evidence="2">DUF4440 domain-containing protein</fullName>
    </submittedName>
</protein>
<comment type="caution">
    <text evidence="2">The sequence shown here is derived from an EMBL/GenBank/DDBJ whole genome shotgun (WGS) entry which is preliminary data.</text>
</comment>
<dbReference type="EMBL" id="PSKQ01000018">
    <property type="protein sequence ID" value="MBE8720815.1"/>
    <property type="molecule type" value="Genomic_DNA"/>
</dbReference>
<dbReference type="InterPro" id="IPR032710">
    <property type="entry name" value="NTF2-like_dom_sf"/>
</dbReference>
<dbReference type="SUPFAM" id="SSF54427">
    <property type="entry name" value="NTF2-like"/>
    <property type="match status" value="1"/>
</dbReference>